<dbReference type="InterPro" id="IPR006175">
    <property type="entry name" value="YjgF/YER057c/UK114"/>
</dbReference>
<dbReference type="CDD" id="cd06151">
    <property type="entry name" value="YjgF_YER057c_UK114_like_3"/>
    <property type="match status" value="1"/>
</dbReference>
<feature type="chain" id="PRO_5040936466" evidence="1">
    <location>
        <begin position="31"/>
        <end position="221"/>
    </location>
</feature>
<dbReference type="GO" id="GO:0019239">
    <property type="term" value="F:deaminase activity"/>
    <property type="evidence" value="ECO:0007669"/>
    <property type="project" value="TreeGrafter"/>
</dbReference>
<evidence type="ECO:0000313" key="2">
    <source>
        <dbReference type="EMBL" id="MBT2187605.1"/>
    </source>
</evidence>
<dbReference type="InterPro" id="IPR035959">
    <property type="entry name" value="RutC-like_sf"/>
</dbReference>
<accession>A0A9X1IRY7</accession>
<evidence type="ECO:0000256" key="1">
    <source>
        <dbReference type="SAM" id="SignalP"/>
    </source>
</evidence>
<keyword evidence="3" id="KW-1185">Reference proteome</keyword>
<gene>
    <name evidence="2" type="ORF">KK488_11695</name>
</gene>
<name>A0A9X1IRY7_9SPHN</name>
<proteinExistence type="predicted"/>
<sequence>MKRSARTLPLVTSLMLAGAALLACAAPAQADVVRLKSNPSALILDGVRVSDDNEIFFLSGQLPSPVDPKKPMSEVKTIEDMGDSKAQTISALTKIKALLEGQGYKMSDVVKMTLFVAADPRTGKMDFAGVNEGFKMFFGTPENPNTVARSTFQVAALVGPLYLIEIEATAVKKKAGPTAAVDEQEAAPEAAAADGAATEKAATFHRRQRYPAELRKKSILV</sequence>
<dbReference type="PANTHER" id="PTHR11803">
    <property type="entry name" value="2-IMINOBUTANOATE/2-IMINOPROPANOATE DEAMINASE RIDA"/>
    <property type="match status" value="1"/>
</dbReference>
<protein>
    <submittedName>
        <fullName evidence="2">RidA family protein</fullName>
    </submittedName>
</protein>
<dbReference type="RefSeq" id="WP_214623719.1">
    <property type="nucleotide sequence ID" value="NZ_JAHGAW010000007.1"/>
</dbReference>
<reference evidence="2" key="1">
    <citation type="submission" date="2021-05" db="EMBL/GenBank/DDBJ databases">
        <title>Genome of Sphingobium sp. strain.</title>
        <authorList>
            <person name="Fan R."/>
        </authorList>
    </citation>
    <scope>NUCLEOTIDE SEQUENCE</scope>
    <source>
        <strain evidence="2">H33</strain>
    </source>
</reference>
<dbReference type="Pfam" id="PF01042">
    <property type="entry name" value="Ribonuc_L-PSP"/>
    <property type="match status" value="1"/>
</dbReference>
<evidence type="ECO:0000313" key="3">
    <source>
        <dbReference type="Proteomes" id="UP001138757"/>
    </source>
</evidence>
<dbReference type="PANTHER" id="PTHR11803:SF59">
    <property type="entry name" value="ENDORIBONUCLEASE"/>
    <property type="match status" value="1"/>
</dbReference>
<dbReference type="GO" id="GO:0005829">
    <property type="term" value="C:cytosol"/>
    <property type="evidence" value="ECO:0007669"/>
    <property type="project" value="TreeGrafter"/>
</dbReference>
<dbReference type="Gene3D" id="3.30.1330.40">
    <property type="entry name" value="RutC-like"/>
    <property type="match status" value="1"/>
</dbReference>
<dbReference type="AlphaFoldDB" id="A0A9X1IRY7"/>
<comment type="caution">
    <text evidence="2">The sequence shown here is derived from an EMBL/GenBank/DDBJ whole genome shotgun (WGS) entry which is preliminary data.</text>
</comment>
<feature type="signal peptide" evidence="1">
    <location>
        <begin position="1"/>
        <end position="30"/>
    </location>
</feature>
<keyword evidence="1" id="KW-0732">Signal</keyword>
<dbReference type="PROSITE" id="PS51257">
    <property type="entry name" value="PROKAR_LIPOPROTEIN"/>
    <property type="match status" value="1"/>
</dbReference>
<dbReference type="EMBL" id="JAHGAW010000007">
    <property type="protein sequence ID" value="MBT2187605.1"/>
    <property type="molecule type" value="Genomic_DNA"/>
</dbReference>
<dbReference type="SUPFAM" id="SSF55298">
    <property type="entry name" value="YjgF-like"/>
    <property type="match status" value="1"/>
</dbReference>
<dbReference type="Proteomes" id="UP001138757">
    <property type="component" value="Unassembled WGS sequence"/>
</dbReference>
<organism evidence="2 3">
    <name type="scientific">Sphingobium nicotianae</name>
    <dbReference type="NCBI Taxonomy" id="2782607"/>
    <lineage>
        <taxon>Bacteria</taxon>
        <taxon>Pseudomonadati</taxon>
        <taxon>Pseudomonadota</taxon>
        <taxon>Alphaproteobacteria</taxon>
        <taxon>Sphingomonadales</taxon>
        <taxon>Sphingomonadaceae</taxon>
        <taxon>Sphingobium</taxon>
    </lineage>
</organism>